<accession>A0A9W6JEX9</accession>
<evidence type="ECO:0000313" key="2">
    <source>
        <dbReference type="Proteomes" id="UP001143370"/>
    </source>
</evidence>
<sequence length="143" mass="14757">MLRRTRHILVLLIALTFAVSSVGWSIAGAVLNGVPSGGHHAAAAFAQAQHSDHASLDDTHANTASGYLATCDASAGTGCQPDAQEGEATSSCCATACHTAMLTSPCVATIITLIRAIDHPPLEVGIREAATTRLDRPPRFADL</sequence>
<reference evidence="1" key="1">
    <citation type="journal article" date="2014" name="Int. J. Syst. Evol. Microbiol.">
        <title>Complete genome sequence of Corynebacterium casei LMG S-19264T (=DSM 44701T), isolated from a smear-ripened cheese.</title>
        <authorList>
            <consortium name="US DOE Joint Genome Institute (JGI-PGF)"/>
            <person name="Walter F."/>
            <person name="Albersmeier A."/>
            <person name="Kalinowski J."/>
            <person name="Ruckert C."/>
        </authorList>
    </citation>
    <scope>NUCLEOTIDE SEQUENCE</scope>
    <source>
        <strain evidence="1">VKM B-2484</strain>
    </source>
</reference>
<dbReference type="AlphaFoldDB" id="A0A9W6JEX9"/>
<dbReference type="Proteomes" id="UP001143370">
    <property type="component" value="Unassembled WGS sequence"/>
</dbReference>
<comment type="caution">
    <text evidence="1">The sequence shown here is derived from an EMBL/GenBank/DDBJ whole genome shotgun (WGS) entry which is preliminary data.</text>
</comment>
<proteinExistence type="predicted"/>
<dbReference type="EMBL" id="BSFJ01000043">
    <property type="protein sequence ID" value="GLK74570.1"/>
    <property type="molecule type" value="Genomic_DNA"/>
</dbReference>
<protein>
    <recommendedName>
        <fullName evidence="3">CopL family metal-binding regulatory protein</fullName>
    </recommendedName>
</protein>
<evidence type="ECO:0008006" key="3">
    <source>
        <dbReference type="Google" id="ProtNLM"/>
    </source>
</evidence>
<evidence type="ECO:0000313" key="1">
    <source>
        <dbReference type="EMBL" id="GLK74570.1"/>
    </source>
</evidence>
<keyword evidence="2" id="KW-1185">Reference proteome</keyword>
<organism evidence="1 2">
    <name type="scientific">Ancylobacter dichloromethanicus</name>
    <dbReference type="NCBI Taxonomy" id="518825"/>
    <lineage>
        <taxon>Bacteria</taxon>
        <taxon>Pseudomonadati</taxon>
        <taxon>Pseudomonadota</taxon>
        <taxon>Alphaproteobacteria</taxon>
        <taxon>Hyphomicrobiales</taxon>
        <taxon>Xanthobacteraceae</taxon>
        <taxon>Ancylobacter</taxon>
    </lineage>
</organism>
<name>A0A9W6JEX9_9HYPH</name>
<gene>
    <name evidence="1" type="ORF">GCM10017643_46880</name>
</gene>
<reference evidence="1" key="2">
    <citation type="submission" date="2023-01" db="EMBL/GenBank/DDBJ databases">
        <authorList>
            <person name="Sun Q."/>
            <person name="Evtushenko L."/>
        </authorList>
    </citation>
    <scope>NUCLEOTIDE SEQUENCE</scope>
    <source>
        <strain evidence="1">VKM B-2484</strain>
    </source>
</reference>